<sequence>MKRKTPEGASFAEATEGAQLFAPSAARNLAAIASELAQIAPHRGKALEIASGTGQQVIAHAKAHPDILWQPSEIDKDRIASIDAYVTQAALSNLAPAIELDATASGWGATARYDLMLLSNLLHLISAQEAQTILTEAAQALSPNGRFMIYGPFMRGGVLTSEGDANFHASLRTQDPEIGYKDDGWLEATAQDAGLTLYRKTEMPANNLAFTFAKP</sequence>
<dbReference type="Pfam" id="PF06080">
    <property type="entry name" value="DUF938"/>
    <property type="match status" value="1"/>
</dbReference>
<evidence type="ECO:0000313" key="1">
    <source>
        <dbReference type="EMBL" id="QTN34877.1"/>
    </source>
</evidence>
<dbReference type="RefSeq" id="WP_209355562.1">
    <property type="nucleotide sequence ID" value="NZ_CP060010.1"/>
</dbReference>
<dbReference type="EMBL" id="CP060010">
    <property type="protein sequence ID" value="QTN34877.1"/>
    <property type="molecule type" value="Genomic_DNA"/>
</dbReference>
<evidence type="ECO:0000313" key="2">
    <source>
        <dbReference type="Proteomes" id="UP000665026"/>
    </source>
</evidence>
<dbReference type="KEGG" id="cact:HZ995_10225"/>
<reference evidence="1" key="1">
    <citation type="submission" date="2020-07" db="EMBL/GenBank/DDBJ databases">
        <title>Genome sequences of bacteria associated with the marine, planktonic diatom Thalassiosira profunda strain ECT2AJA-044.</title>
        <authorList>
            <person name="Gargas C.B."/>
            <person name="Roberts W.R."/>
            <person name="Alverson A.J."/>
        </authorList>
    </citation>
    <scope>NUCLEOTIDE SEQUENCE</scope>
    <source>
        <strain evidence="1">ECT2AJA-044</strain>
    </source>
</reference>
<dbReference type="SUPFAM" id="SSF53335">
    <property type="entry name" value="S-adenosyl-L-methionine-dependent methyltransferases"/>
    <property type="match status" value="1"/>
</dbReference>
<name>A0A975EMH0_9RHOB</name>
<dbReference type="PANTHER" id="PTHR20974">
    <property type="entry name" value="UPF0585 PROTEIN CG18661"/>
    <property type="match status" value="1"/>
</dbReference>
<dbReference type="Gene3D" id="3.40.50.150">
    <property type="entry name" value="Vaccinia Virus protein VP39"/>
    <property type="match status" value="1"/>
</dbReference>
<accession>A0A975EMH0</accession>
<dbReference type="InterPro" id="IPR029063">
    <property type="entry name" value="SAM-dependent_MTases_sf"/>
</dbReference>
<dbReference type="AlphaFoldDB" id="A0A975EMH0"/>
<gene>
    <name evidence="1" type="ORF">HZ995_10225</name>
</gene>
<organism evidence="1 2">
    <name type="scientific">Cognatishimia activa</name>
    <dbReference type="NCBI Taxonomy" id="1715691"/>
    <lineage>
        <taxon>Bacteria</taxon>
        <taxon>Pseudomonadati</taxon>
        <taxon>Pseudomonadota</taxon>
        <taxon>Alphaproteobacteria</taxon>
        <taxon>Rhodobacterales</taxon>
        <taxon>Paracoccaceae</taxon>
        <taxon>Cognatishimia</taxon>
    </lineage>
</organism>
<protein>
    <submittedName>
        <fullName evidence="1">DUF938 domain-containing protein</fullName>
    </submittedName>
</protein>
<dbReference type="InterPro" id="IPR010342">
    <property type="entry name" value="DUF938"/>
</dbReference>
<dbReference type="Proteomes" id="UP000665026">
    <property type="component" value="Chromosome"/>
</dbReference>
<proteinExistence type="predicted"/>
<dbReference type="PANTHER" id="PTHR20974:SF0">
    <property type="entry name" value="UPF0585 PROTEIN CG18661"/>
    <property type="match status" value="1"/>
</dbReference>